<sequence>MWFSGVLHRNISPSNIIIARETDGKVGYLIDLDCSHEFEKWIEFPAANIDNYQDKPSLLRNAKNELGLTITEDTALRLLADFTLRNALNFLAVARNMWENMPDCIVPEPDPDPKRRSCPDTGDGSDNALMRTGTKSFMSGELVSPGFPYHPGFGRYIVVRGVIHDIESYFWVLVYLCLTRTGNGEWRDELLEDPPEDDVPMKILHKFVYCFFDTSEEIMLNANKTALFKRPDDVEKHIVKAFHPDLICLQPLVLSFWKLLAFSYRTYNDLIPGVIHAQLLKLFDEELKGIKQQFEAQTLDVARSSSDSQPPSASEGHVDDVSCTMKPVPSVHAQYDNGHHIRLPKKARVENN</sequence>
<accession>R7S4E5</accession>
<dbReference type="InterPro" id="IPR011009">
    <property type="entry name" value="Kinase-like_dom_sf"/>
</dbReference>
<protein>
    <recommendedName>
        <fullName evidence="4">Fungal-type protein kinase domain-containing protein</fullName>
    </recommendedName>
</protein>
<dbReference type="Proteomes" id="UP000054196">
    <property type="component" value="Unassembled WGS sequence"/>
</dbReference>
<feature type="compositionally biased region" description="Low complexity" evidence="1">
    <location>
        <begin position="304"/>
        <end position="314"/>
    </location>
</feature>
<dbReference type="HOGENOM" id="CLU_787875_0_0_1"/>
<gene>
    <name evidence="2" type="ORF">PUNSTDRAFT_137789</name>
</gene>
<name>R7S4E5_PUNST</name>
<evidence type="ECO:0000256" key="1">
    <source>
        <dbReference type="SAM" id="MobiDB-lite"/>
    </source>
</evidence>
<evidence type="ECO:0000313" key="3">
    <source>
        <dbReference type="Proteomes" id="UP000054196"/>
    </source>
</evidence>
<evidence type="ECO:0008006" key="4">
    <source>
        <dbReference type="Google" id="ProtNLM"/>
    </source>
</evidence>
<dbReference type="EMBL" id="JH687551">
    <property type="protein sequence ID" value="EIN05103.1"/>
    <property type="molecule type" value="Genomic_DNA"/>
</dbReference>
<dbReference type="RefSeq" id="XP_007387506.1">
    <property type="nucleotide sequence ID" value="XM_007387444.1"/>
</dbReference>
<dbReference type="AlphaFoldDB" id="R7S4E5"/>
<dbReference type="SUPFAM" id="SSF56112">
    <property type="entry name" value="Protein kinase-like (PK-like)"/>
    <property type="match status" value="1"/>
</dbReference>
<organism evidence="2 3">
    <name type="scientific">Punctularia strigosozonata (strain HHB-11173)</name>
    <name type="common">White-rot fungus</name>
    <dbReference type="NCBI Taxonomy" id="741275"/>
    <lineage>
        <taxon>Eukaryota</taxon>
        <taxon>Fungi</taxon>
        <taxon>Dikarya</taxon>
        <taxon>Basidiomycota</taxon>
        <taxon>Agaricomycotina</taxon>
        <taxon>Agaricomycetes</taxon>
        <taxon>Corticiales</taxon>
        <taxon>Punctulariaceae</taxon>
        <taxon>Punctularia</taxon>
    </lineage>
</organism>
<dbReference type="GeneID" id="18879902"/>
<proteinExistence type="predicted"/>
<feature type="region of interest" description="Disordered" evidence="1">
    <location>
        <begin position="301"/>
        <end position="321"/>
    </location>
</feature>
<feature type="region of interest" description="Disordered" evidence="1">
    <location>
        <begin position="105"/>
        <end position="129"/>
    </location>
</feature>
<keyword evidence="3" id="KW-1185">Reference proteome</keyword>
<reference evidence="3" key="1">
    <citation type="journal article" date="2012" name="Science">
        <title>The Paleozoic origin of enzymatic lignin decomposition reconstructed from 31 fungal genomes.</title>
        <authorList>
            <person name="Floudas D."/>
            <person name="Binder M."/>
            <person name="Riley R."/>
            <person name="Barry K."/>
            <person name="Blanchette R.A."/>
            <person name="Henrissat B."/>
            <person name="Martinez A.T."/>
            <person name="Otillar R."/>
            <person name="Spatafora J.W."/>
            <person name="Yadav J.S."/>
            <person name="Aerts A."/>
            <person name="Benoit I."/>
            <person name="Boyd A."/>
            <person name="Carlson A."/>
            <person name="Copeland A."/>
            <person name="Coutinho P.M."/>
            <person name="de Vries R.P."/>
            <person name="Ferreira P."/>
            <person name="Findley K."/>
            <person name="Foster B."/>
            <person name="Gaskell J."/>
            <person name="Glotzer D."/>
            <person name="Gorecki P."/>
            <person name="Heitman J."/>
            <person name="Hesse C."/>
            <person name="Hori C."/>
            <person name="Igarashi K."/>
            <person name="Jurgens J.A."/>
            <person name="Kallen N."/>
            <person name="Kersten P."/>
            <person name="Kohler A."/>
            <person name="Kuees U."/>
            <person name="Kumar T.K.A."/>
            <person name="Kuo A."/>
            <person name="LaButti K."/>
            <person name="Larrondo L.F."/>
            <person name="Lindquist E."/>
            <person name="Ling A."/>
            <person name="Lombard V."/>
            <person name="Lucas S."/>
            <person name="Lundell T."/>
            <person name="Martin R."/>
            <person name="McLaughlin D.J."/>
            <person name="Morgenstern I."/>
            <person name="Morin E."/>
            <person name="Murat C."/>
            <person name="Nagy L.G."/>
            <person name="Nolan M."/>
            <person name="Ohm R.A."/>
            <person name="Patyshakuliyeva A."/>
            <person name="Rokas A."/>
            <person name="Ruiz-Duenas F.J."/>
            <person name="Sabat G."/>
            <person name="Salamov A."/>
            <person name="Samejima M."/>
            <person name="Schmutz J."/>
            <person name="Slot J.C."/>
            <person name="St John F."/>
            <person name="Stenlid J."/>
            <person name="Sun H."/>
            <person name="Sun S."/>
            <person name="Syed K."/>
            <person name="Tsang A."/>
            <person name="Wiebenga A."/>
            <person name="Young D."/>
            <person name="Pisabarro A."/>
            <person name="Eastwood D.C."/>
            <person name="Martin F."/>
            <person name="Cullen D."/>
            <person name="Grigoriev I.V."/>
            <person name="Hibbett D.S."/>
        </authorList>
    </citation>
    <scope>NUCLEOTIDE SEQUENCE [LARGE SCALE GENOMIC DNA]</scope>
    <source>
        <strain evidence="3">HHB-11173 SS5</strain>
    </source>
</reference>
<evidence type="ECO:0000313" key="2">
    <source>
        <dbReference type="EMBL" id="EIN05103.1"/>
    </source>
</evidence>
<dbReference type="OrthoDB" id="312874at2759"/>
<dbReference type="KEGG" id="psq:PUNSTDRAFT_137789"/>